<dbReference type="GO" id="GO:0000271">
    <property type="term" value="P:polysaccharide biosynthetic process"/>
    <property type="evidence" value="ECO:0007669"/>
    <property type="project" value="InterPro"/>
</dbReference>
<dbReference type="Proteomes" id="UP000597886">
    <property type="component" value="Unassembled WGS sequence"/>
</dbReference>
<dbReference type="InterPro" id="IPR036291">
    <property type="entry name" value="NAD(P)-bd_dom_sf"/>
</dbReference>
<dbReference type="GO" id="GO:0016628">
    <property type="term" value="F:oxidoreductase activity, acting on the CH-CH group of donors, NAD or NADP as acceptor"/>
    <property type="evidence" value="ECO:0007669"/>
    <property type="project" value="InterPro"/>
</dbReference>
<dbReference type="GO" id="GO:0051287">
    <property type="term" value="F:NAD binding"/>
    <property type="evidence" value="ECO:0007669"/>
    <property type="project" value="InterPro"/>
</dbReference>
<organism evidence="5 6">
    <name type="scientific">Ruegeria atlantica</name>
    <dbReference type="NCBI Taxonomy" id="81569"/>
    <lineage>
        <taxon>Bacteria</taxon>
        <taxon>Pseudomonadati</taxon>
        <taxon>Pseudomonadota</taxon>
        <taxon>Alphaproteobacteria</taxon>
        <taxon>Rhodobacterales</taxon>
        <taxon>Roseobacteraceae</taxon>
        <taxon>Ruegeria</taxon>
    </lineage>
</organism>
<reference evidence="5" key="1">
    <citation type="submission" date="2019-12" db="EMBL/GenBank/DDBJ databases">
        <title>Ruegeria JWLKs population differentiation of coral mucus and skeleton niches.</title>
        <authorList>
            <person name="Luo D."/>
        </authorList>
    </citation>
    <scope>NUCLEOTIDE SEQUENCE</scope>
    <source>
        <strain evidence="5">HKCCD6181</strain>
    </source>
</reference>
<dbReference type="SUPFAM" id="SSF48179">
    <property type="entry name" value="6-phosphogluconate dehydrogenase C-terminal domain-like"/>
    <property type="match status" value="1"/>
</dbReference>
<evidence type="ECO:0000313" key="5">
    <source>
        <dbReference type="EMBL" id="NOE20680.1"/>
    </source>
</evidence>
<dbReference type="Gene3D" id="3.40.50.720">
    <property type="entry name" value="NAD(P)-binding Rossmann-like Domain"/>
    <property type="match status" value="2"/>
</dbReference>
<name>A0AA91BQ55_9RHOB</name>
<dbReference type="Pfam" id="PF03721">
    <property type="entry name" value="UDPG_MGDP_dh_N"/>
    <property type="match status" value="1"/>
</dbReference>
<feature type="domain" description="UDP-glucose/GDP-mannose dehydrogenase C-terminal" evidence="4">
    <location>
        <begin position="343"/>
        <end position="443"/>
    </location>
</feature>
<dbReference type="PANTHER" id="PTHR43491:SF1">
    <property type="entry name" value="UDP-N-ACETYL-D-MANNOSAMINE DEHYDROGENASE"/>
    <property type="match status" value="1"/>
</dbReference>
<dbReference type="InterPro" id="IPR017476">
    <property type="entry name" value="UDP-Glc/GDP-Man"/>
</dbReference>
<dbReference type="EMBL" id="WVRA01000012">
    <property type="protein sequence ID" value="NOE20680.1"/>
    <property type="molecule type" value="Genomic_DNA"/>
</dbReference>
<dbReference type="AlphaFoldDB" id="A0AA91BQ55"/>
<evidence type="ECO:0000256" key="2">
    <source>
        <dbReference type="ARBA" id="ARBA00023027"/>
    </source>
</evidence>
<sequence>MNYETSHHQSLKQLIAARDARVAVVGLGYVGLPLALTAYDEGFDTTGVDLNPDRVARINQGDQVISYLASDRIAQAVESGRFRATQDAATLAEADIILICVPTPLTDAQDPDMRFVAAAAQTIAQHLRPGQMVVLESSVWPGATTTLVQPILEAGGLRAGSDFFLAFSPEREDPGNDKFDTHSIPKVVGADDPQSRQLVEDFYRAIVTSAVPVSSAATAEAVKLVENSFRTVNIALVNELKTALEAMDVDVWEVIEAAATKPFGFMPFYPGPGIGGACIPVSPAYLAWRAADAGSDTPLINLARSSNDAVPSMLAARMAAELAARNGSALAETGQPLTGQRILLMGIAYKRDVEDTRRSPALVLLDELEKLGAEVDYHDPYFPCLPEGGEYPQLAGRTSQPLTADNLKRYAAVAVITDHSAPDYGLVAREAALVFDTRNVFEKQGIRVADGRLVKM</sequence>
<dbReference type="NCBIfam" id="TIGR03026">
    <property type="entry name" value="NDP-sugDHase"/>
    <property type="match status" value="1"/>
</dbReference>
<dbReference type="Pfam" id="PF03720">
    <property type="entry name" value="UDPG_MGDP_dh_C"/>
    <property type="match status" value="1"/>
</dbReference>
<dbReference type="GO" id="GO:0016616">
    <property type="term" value="F:oxidoreductase activity, acting on the CH-OH group of donors, NAD or NADP as acceptor"/>
    <property type="evidence" value="ECO:0007669"/>
    <property type="project" value="InterPro"/>
</dbReference>
<dbReference type="SUPFAM" id="SSF51735">
    <property type="entry name" value="NAD(P)-binding Rossmann-fold domains"/>
    <property type="match status" value="1"/>
</dbReference>
<evidence type="ECO:0000259" key="4">
    <source>
        <dbReference type="SMART" id="SM00984"/>
    </source>
</evidence>
<gene>
    <name evidence="5" type="ORF">GS634_21330</name>
</gene>
<accession>A0AA91BQ55</accession>
<dbReference type="InterPro" id="IPR014026">
    <property type="entry name" value="UDP-Glc/GDP-Man_DH_dimer"/>
</dbReference>
<dbReference type="InterPro" id="IPR014027">
    <property type="entry name" value="UDP-Glc/GDP-Man_DH_C"/>
</dbReference>
<comment type="caution">
    <text evidence="5">The sequence shown here is derived from an EMBL/GenBank/DDBJ whole genome shotgun (WGS) entry which is preliminary data.</text>
</comment>
<keyword evidence="2" id="KW-0520">NAD</keyword>
<dbReference type="InterPro" id="IPR036220">
    <property type="entry name" value="UDP-Glc/GDP-Man_DH_C_sf"/>
</dbReference>
<dbReference type="PANTHER" id="PTHR43491">
    <property type="entry name" value="UDP-N-ACETYL-D-MANNOSAMINE DEHYDROGENASE"/>
    <property type="match status" value="1"/>
</dbReference>
<dbReference type="RefSeq" id="WP_171331802.1">
    <property type="nucleotide sequence ID" value="NZ_WVRA01000012.1"/>
</dbReference>
<proteinExistence type="inferred from homology"/>
<dbReference type="SMART" id="SM00984">
    <property type="entry name" value="UDPG_MGDP_dh_C"/>
    <property type="match status" value="1"/>
</dbReference>
<dbReference type="Pfam" id="PF00984">
    <property type="entry name" value="UDPG_MGDP_dh"/>
    <property type="match status" value="1"/>
</dbReference>
<dbReference type="InterPro" id="IPR001732">
    <property type="entry name" value="UDP-Glc/GDP-Man_DH_N"/>
</dbReference>
<dbReference type="PIRSF" id="PIRSF000124">
    <property type="entry name" value="UDPglc_GDPman_dh"/>
    <property type="match status" value="1"/>
</dbReference>
<evidence type="ECO:0000313" key="6">
    <source>
        <dbReference type="Proteomes" id="UP000597886"/>
    </source>
</evidence>
<evidence type="ECO:0000256" key="3">
    <source>
        <dbReference type="PIRNR" id="PIRNR000124"/>
    </source>
</evidence>
<protein>
    <submittedName>
        <fullName evidence="5">Nucleotide sugar dehydrogenase</fullName>
    </submittedName>
</protein>
<evidence type="ECO:0000256" key="1">
    <source>
        <dbReference type="ARBA" id="ARBA00023002"/>
    </source>
</evidence>
<dbReference type="SUPFAM" id="SSF52413">
    <property type="entry name" value="UDP-glucose/GDP-mannose dehydrogenase C-terminal domain"/>
    <property type="match status" value="1"/>
</dbReference>
<comment type="similarity">
    <text evidence="3">Belongs to the UDP-glucose/GDP-mannose dehydrogenase family.</text>
</comment>
<keyword evidence="1" id="KW-0560">Oxidoreductase</keyword>
<dbReference type="InterPro" id="IPR028359">
    <property type="entry name" value="UDP_ManNAc/GlcNAc_DH"/>
</dbReference>
<dbReference type="InterPro" id="IPR008927">
    <property type="entry name" value="6-PGluconate_DH-like_C_sf"/>
</dbReference>
<dbReference type="PIRSF" id="PIRSF500136">
    <property type="entry name" value="UDP_ManNAc_DH"/>
    <property type="match status" value="1"/>
</dbReference>